<dbReference type="Pfam" id="PF02152">
    <property type="entry name" value="FolB"/>
    <property type="match status" value="1"/>
</dbReference>
<accession>A0AA42CKJ8</accession>
<dbReference type="GO" id="GO:0006760">
    <property type="term" value="P:folic acid-containing compound metabolic process"/>
    <property type="evidence" value="ECO:0007669"/>
    <property type="project" value="InterPro"/>
</dbReference>
<keyword evidence="3 8" id="KW-0456">Lyase</keyword>
<keyword evidence="4" id="KW-0704">Schiff base</keyword>
<keyword evidence="9" id="KW-1185">Reference proteome</keyword>
<dbReference type="AlphaFoldDB" id="A0AA42CKJ8"/>
<evidence type="ECO:0000256" key="4">
    <source>
        <dbReference type="ARBA" id="ARBA00023270"/>
    </source>
</evidence>
<dbReference type="EC" id="4.2.3.153" evidence="2"/>
<organism evidence="8 9">
    <name type="scientific">Lichenifustis flavocetrariae</name>
    <dbReference type="NCBI Taxonomy" id="2949735"/>
    <lineage>
        <taxon>Bacteria</taxon>
        <taxon>Pseudomonadati</taxon>
        <taxon>Pseudomonadota</taxon>
        <taxon>Alphaproteobacteria</taxon>
        <taxon>Hyphomicrobiales</taxon>
        <taxon>Lichenihabitantaceae</taxon>
        <taxon>Lichenifustis</taxon>
    </lineage>
</organism>
<evidence type="ECO:0000259" key="7">
    <source>
        <dbReference type="SMART" id="SM00905"/>
    </source>
</evidence>
<proteinExistence type="predicted"/>
<evidence type="ECO:0000313" key="9">
    <source>
        <dbReference type="Proteomes" id="UP001165667"/>
    </source>
</evidence>
<reference evidence="8" key="1">
    <citation type="submission" date="2022-05" db="EMBL/GenBank/DDBJ databases">
        <authorList>
            <person name="Pankratov T."/>
        </authorList>
    </citation>
    <scope>NUCLEOTIDE SEQUENCE</scope>
    <source>
        <strain evidence="8">BP6-180914</strain>
    </source>
</reference>
<gene>
    <name evidence="8" type="ORF">M8523_21800</name>
</gene>
<protein>
    <recommendedName>
        <fullName evidence="2">(5-formylfuran-3-yl)methyl phosphate synthase</fullName>
        <ecNumber evidence="2">4.2.3.153</ecNumber>
    </recommendedName>
    <alternativeName>
        <fullName evidence="5">4-(hydroxymethyl)-2-furancarboxaldehyde-phosphate synthase</fullName>
    </alternativeName>
</protein>
<dbReference type="SMART" id="SM00905">
    <property type="entry name" value="FolB"/>
    <property type="match status" value="1"/>
</dbReference>
<dbReference type="InterPro" id="IPR007565">
    <property type="entry name" value="4HFCP_synth"/>
</dbReference>
<evidence type="ECO:0000256" key="6">
    <source>
        <dbReference type="ARBA" id="ARBA00047628"/>
    </source>
</evidence>
<dbReference type="InterPro" id="IPR043133">
    <property type="entry name" value="GTP-CH-I_C/QueF"/>
</dbReference>
<evidence type="ECO:0000256" key="5">
    <source>
        <dbReference type="ARBA" id="ARBA00032523"/>
    </source>
</evidence>
<dbReference type="InterPro" id="IPR006157">
    <property type="entry name" value="FolB_dom"/>
</dbReference>
<evidence type="ECO:0000313" key="8">
    <source>
        <dbReference type="EMBL" id="MCW6510653.1"/>
    </source>
</evidence>
<dbReference type="EMBL" id="JAMOIM010000017">
    <property type="protein sequence ID" value="MCW6510653.1"/>
    <property type="molecule type" value="Genomic_DNA"/>
</dbReference>
<sequence length="339" mass="37095">MLIAVGSAEEADVAIEGGADRLVVRAMGDGAALTSGACEEIGRIATGRCPVALWMPGSHAASWALLRQLCGADEVYLPLEQASDSAAEFGGARRFARLPFEDGAPETAFESAAREGFDGVLLCVEDDSRRLLQVQTVGQLQQQVHWARARKLIVGFAGRIEAPDIPRLLAMTPDFILFDGMVRQEGRGTGPLDPERLRYARDLMSTLAPTKPSSHRAADSDATVHDRIFVRDWLVEIQIGAYAYEREPQRVRFTVEVEVVRVAARAADLRHVVTYDLITDSISRATIEHVDLVETVAEDVASAILMHPRATMVDITVEKLDLGTGSLGCRLLRRRDRPL</sequence>
<name>A0AA42CKJ8_9HYPH</name>
<evidence type="ECO:0000256" key="2">
    <source>
        <dbReference type="ARBA" id="ARBA00012553"/>
    </source>
</evidence>
<dbReference type="GO" id="GO:0004150">
    <property type="term" value="F:dihydroneopterin aldolase activity"/>
    <property type="evidence" value="ECO:0007669"/>
    <property type="project" value="InterPro"/>
</dbReference>
<dbReference type="RefSeq" id="WP_282587122.1">
    <property type="nucleotide sequence ID" value="NZ_JAMOIM010000017.1"/>
</dbReference>
<comment type="catalytic activity">
    <reaction evidence="6">
        <text>2 D-glyceraldehyde 3-phosphate = 4-(hydroxymethyl)-2-furancarboxaldehyde phosphate + phosphate + 2 H2O</text>
        <dbReference type="Rhea" id="RHEA:43536"/>
        <dbReference type="ChEBI" id="CHEBI:15377"/>
        <dbReference type="ChEBI" id="CHEBI:43474"/>
        <dbReference type="ChEBI" id="CHEBI:59776"/>
        <dbReference type="ChEBI" id="CHEBI:83407"/>
        <dbReference type="EC" id="4.2.3.153"/>
    </reaction>
</comment>
<comment type="function">
    <text evidence="1">Catalyzes the formation of 4-(hydroxymethyl)-2-furancarboxaldehyde phosphate (4-HFC-P) from two molecules of glyceraldehyde-3-P (GA-3-P).</text>
</comment>
<feature type="domain" description="Dihydroneopterin aldolase/epimerase" evidence="7">
    <location>
        <begin position="228"/>
        <end position="333"/>
    </location>
</feature>
<dbReference type="Pfam" id="PF04476">
    <property type="entry name" value="4HFCP_synth"/>
    <property type="match status" value="1"/>
</dbReference>
<dbReference type="Gene3D" id="3.30.1130.10">
    <property type="match status" value="1"/>
</dbReference>
<dbReference type="Proteomes" id="UP001165667">
    <property type="component" value="Unassembled WGS sequence"/>
</dbReference>
<evidence type="ECO:0000256" key="1">
    <source>
        <dbReference type="ARBA" id="ARBA00003810"/>
    </source>
</evidence>
<evidence type="ECO:0000256" key="3">
    <source>
        <dbReference type="ARBA" id="ARBA00023239"/>
    </source>
</evidence>
<dbReference type="SUPFAM" id="SSF55620">
    <property type="entry name" value="Tetrahydrobiopterin biosynthesis enzymes-like"/>
    <property type="match status" value="1"/>
</dbReference>
<comment type="caution">
    <text evidence="8">The sequence shown here is derived from an EMBL/GenBank/DDBJ whole genome shotgun (WGS) entry which is preliminary data.</text>
</comment>